<keyword evidence="4 8" id="KW-0058">Aromatic hydrocarbons catabolism</keyword>
<keyword evidence="11" id="KW-1185">Reference proteome</keyword>
<dbReference type="PANTHER" id="PTHR21366">
    <property type="entry name" value="GLYOXALASE FAMILY PROTEIN"/>
    <property type="match status" value="1"/>
</dbReference>
<dbReference type="RefSeq" id="WP_170196159.1">
    <property type="nucleotide sequence ID" value="NZ_JABBNB010000025.1"/>
</dbReference>
<dbReference type="Gene3D" id="3.10.180.10">
    <property type="entry name" value="2,3-Dihydroxybiphenyl 1,2-Dioxygenase, domain 1"/>
    <property type="match status" value="1"/>
</dbReference>
<keyword evidence="5 8" id="KW-0223">Dioxygenase</keyword>
<evidence type="ECO:0000259" key="9">
    <source>
        <dbReference type="PROSITE" id="PS51819"/>
    </source>
</evidence>
<dbReference type="GO" id="GO:0008198">
    <property type="term" value="F:ferrous iron binding"/>
    <property type="evidence" value="ECO:0007669"/>
    <property type="project" value="InterPro"/>
</dbReference>
<dbReference type="GO" id="GO:0051213">
    <property type="term" value="F:dioxygenase activity"/>
    <property type="evidence" value="ECO:0007669"/>
    <property type="project" value="UniProtKB-KW"/>
</dbReference>
<dbReference type="PROSITE" id="PS51819">
    <property type="entry name" value="VOC"/>
    <property type="match status" value="1"/>
</dbReference>
<comment type="caution">
    <text evidence="10">The sequence shown here is derived from an EMBL/GenBank/DDBJ whole genome shotgun (WGS) entry which is preliminary data.</text>
</comment>
<dbReference type="SUPFAM" id="SSF54593">
    <property type="entry name" value="Glyoxalase/Bleomycin resistance protein/Dihydroxybiphenyl dioxygenase"/>
    <property type="match status" value="1"/>
</dbReference>
<dbReference type="InterPro" id="IPR037523">
    <property type="entry name" value="VOC_core"/>
</dbReference>
<name>A0A848KZ39_9ACTN</name>
<keyword evidence="6 8" id="KW-0560">Oxidoreductase</keyword>
<dbReference type="Pfam" id="PF00903">
    <property type="entry name" value="Glyoxalase"/>
    <property type="match status" value="1"/>
</dbReference>
<feature type="domain" description="VOC" evidence="9">
    <location>
        <begin position="6"/>
        <end position="123"/>
    </location>
</feature>
<dbReference type="InterPro" id="IPR004360">
    <property type="entry name" value="Glyas_Fos-R_dOase_dom"/>
</dbReference>
<evidence type="ECO:0000256" key="5">
    <source>
        <dbReference type="ARBA" id="ARBA00022964"/>
    </source>
</evidence>
<comment type="cofactor">
    <cofactor evidence="1 8">
        <name>Fe(2+)</name>
        <dbReference type="ChEBI" id="CHEBI:29033"/>
    </cofactor>
</comment>
<dbReference type="AlphaFoldDB" id="A0A848KZ39"/>
<accession>A0A848KZ39</accession>
<dbReference type="PROSITE" id="PS00082">
    <property type="entry name" value="EXTRADIOL_DIOXYGENAS"/>
    <property type="match status" value="1"/>
</dbReference>
<evidence type="ECO:0000256" key="6">
    <source>
        <dbReference type="ARBA" id="ARBA00023002"/>
    </source>
</evidence>
<evidence type="ECO:0000256" key="4">
    <source>
        <dbReference type="ARBA" id="ARBA00022797"/>
    </source>
</evidence>
<reference evidence="10 11" key="1">
    <citation type="submission" date="2020-04" db="EMBL/GenBank/DDBJ databases">
        <title>Gordonia sp. nov. TBRC 11910.</title>
        <authorList>
            <person name="Suriyachadkun C."/>
        </authorList>
    </citation>
    <scope>NUCLEOTIDE SEQUENCE [LARGE SCALE GENOMIC DNA]</scope>
    <source>
        <strain evidence="10 11">TBRC 11910</strain>
    </source>
</reference>
<evidence type="ECO:0000256" key="7">
    <source>
        <dbReference type="ARBA" id="ARBA00023004"/>
    </source>
</evidence>
<protein>
    <submittedName>
        <fullName evidence="10">Biphenyl 2,3-dioxygenase</fullName>
    </submittedName>
</protein>
<evidence type="ECO:0000256" key="3">
    <source>
        <dbReference type="ARBA" id="ARBA00022723"/>
    </source>
</evidence>
<dbReference type="InterPro" id="IPR000486">
    <property type="entry name" value="Xdiol_ring_cleave_dOase_1/2"/>
</dbReference>
<evidence type="ECO:0000313" key="10">
    <source>
        <dbReference type="EMBL" id="NMO03659.1"/>
    </source>
</evidence>
<comment type="similarity">
    <text evidence="2 8">Belongs to the extradiol ring-cleavage dioxygenase family.</text>
</comment>
<sequence>MSISPTFAHVVFQTAQIDEMRDWYCALLDAHVVYEGHGMSFLTFDDEHHRIALAHNPDLVRKPDNAACVNHVAYTFPDLDALLDRYLSLKANGIEPWKPVQHGVTTSLYYEDPDGNHVEMQVDNFTTADEATAYMEGAEYDADPIGVGYRPELMVEARRAGVACAELQTRSWALTTSPELPHPMAAE</sequence>
<proteinExistence type="inferred from homology"/>
<evidence type="ECO:0000256" key="8">
    <source>
        <dbReference type="RuleBase" id="RU000683"/>
    </source>
</evidence>
<keyword evidence="3" id="KW-0479">Metal-binding</keyword>
<keyword evidence="7 8" id="KW-0408">Iron</keyword>
<dbReference type="InterPro" id="IPR029068">
    <property type="entry name" value="Glyas_Bleomycin-R_OHBP_Dase"/>
</dbReference>
<dbReference type="Proteomes" id="UP000550729">
    <property type="component" value="Unassembled WGS sequence"/>
</dbReference>
<organism evidence="10 11">
    <name type="scientific">Gordonia asplenii</name>
    <dbReference type="NCBI Taxonomy" id="2725283"/>
    <lineage>
        <taxon>Bacteria</taxon>
        <taxon>Bacillati</taxon>
        <taxon>Actinomycetota</taxon>
        <taxon>Actinomycetes</taxon>
        <taxon>Mycobacteriales</taxon>
        <taxon>Gordoniaceae</taxon>
        <taxon>Gordonia</taxon>
    </lineage>
</organism>
<evidence type="ECO:0000256" key="2">
    <source>
        <dbReference type="ARBA" id="ARBA00008784"/>
    </source>
</evidence>
<evidence type="ECO:0000313" key="11">
    <source>
        <dbReference type="Proteomes" id="UP000550729"/>
    </source>
</evidence>
<gene>
    <name evidence="10" type="ORF">HH308_20805</name>
</gene>
<dbReference type="InterPro" id="IPR050383">
    <property type="entry name" value="GlyoxalaseI/FosfomycinResist"/>
</dbReference>
<dbReference type="EMBL" id="JABBNB010000025">
    <property type="protein sequence ID" value="NMO03659.1"/>
    <property type="molecule type" value="Genomic_DNA"/>
</dbReference>
<evidence type="ECO:0000256" key="1">
    <source>
        <dbReference type="ARBA" id="ARBA00001954"/>
    </source>
</evidence>